<sequence length="437" mass="43588">MQLSMQQMQQQKYSQYHSQQITPQAQSSHQQHHIGNPYQQTQNQGQYHSQQMGIMQGPMVGPDMHGGNSTAGAYGQSMGTKRGVQPGGMNHPSAQIINTQGSHGNVGGIGGISSSSMVGSNGNGGNGVGIGNNGNGGNMSRQVNTYMGYSGMQSRGGSGPGDINSGMGEVVMGAGMNVNGPGQAPGVASHQVSTGARLIPSSSSMDGQRYSNASSNASCMSGVGVGGGGGVSGTSSGLPSNENSVSGNHKMVAGGITQHQQQAQSMQKLEVSGPGYIGGGNAGTMGGNSSEIWVGGGNVDLVAGGGPNSSQSLPVVHHQSHSTIGSGIPDGTGMIGGGVGGMHSDTHLGPSIKQNSMNQHYNNLNGNFNSNIGAAATAGGALNGVQVTGVMDEAVGIAGTGPSTANSTNNNTGVISNSNLNINIADKTNNNINSNSQ</sequence>
<evidence type="ECO:0000313" key="2">
    <source>
        <dbReference type="EMBL" id="POM83190.1"/>
    </source>
</evidence>
<accession>A0A2P4YZP1</accession>
<evidence type="ECO:0000256" key="1">
    <source>
        <dbReference type="SAM" id="MobiDB-lite"/>
    </source>
</evidence>
<keyword evidence="3" id="KW-1185">Reference proteome</keyword>
<dbReference type="VEuPathDB" id="CryptoDB:CmeUKMEL1_06155"/>
<evidence type="ECO:0000313" key="3">
    <source>
        <dbReference type="Proteomes" id="UP000236928"/>
    </source>
</evidence>
<proteinExistence type="predicted"/>
<name>A0A2P4YZP1_9CRYT</name>
<feature type="compositionally biased region" description="Low complexity" evidence="1">
    <location>
        <begin position="1"/>
        <end position="20"/>
    </location>
</feature>
<gene>
    <name evidence="2" type="ORF">CmeUKMEL1_06155</name>
</gene>
<comment type="caution">
    <text evidence="2">The sequence shown here is derived from an EMBL/GenBank/DDBJ whole genome shotgun (WGS) entry which is preliminary data.</text>
</comment>
<feature type="region of interest" description="Disordered" evidence="1">
    <location>
        <begin position="132"/>
        <end position="166"/>
    </location>
</feature>
<organism evidence="2 3">
    <name type="scientific">Cryptosporidium meleagridis</name>
    <dbReference type="NCBI Taxonomy" id="93969"/>
    <lineage>
        <taxon>Eukaryota</taxon>
        <taxon>Sar</taxon>
        <taxon>Alveolata</taxon>
        <taxon>Apicomplexa</taxon>
        <taxon>Conoidasida</taxon>
        <taxon>Coccidia</taxon>
        <taxon>Eucoccidiorida</taxon>
        <taxon>Eimeriorina</taxon>
        <taxon>Cryptosporidiidae</taxon>
        <taxon>Cryptosporidium</taxon>
    </lineage>
</organism>
<dbReference type="Proteomes" id="UP000236928">
    <property type="component" value="Unassembled WGS sequence"/>
</dbReference>
<protein>
    <submittedName>
        <fullName evidence="2">Uncharacterized protein</fullName>
    </submittedName>
</protein>
<feature type="compositionally biased region" description="Polar residues" evidence="1">
    <location>
        <begin position="37"/>
        <end position="48"/>
    </location>
</feature>
<reference evidence="2 3" key="1">
    <citation type="submission" date="2014-04" db="EMBL/GenBank/DDBJ databases">
        <title>Comparative Genomics of Cryptosporidium Species.</title>
        <authorList>
            <person name="Silva J.C."/>
            <person name="Su Q."/>
            <person name="Chalmers R."/>
            <person name="Chibucos M.C."/>
            <person name="Elwin K."/>
            <person name="Godinez A."/>
            <person name="Guo F."/>
            <person name="Huynh K."/>
            <person name="Orvis J."/>
            <person name="Ott S."/>
            <person name="Sadzewicz L."/>
            <person name="Sengamalay N."/>
            <person name="Shetty A."/>
            <person name="Sun M."/>
            <person name="Tallon L."/>
            <person name="Xiao L."/>
            <person name="Zhang H."/>
            <person name="Fraser C.M."/>
            <person name="Zhu G."/>
            <person name="Kissinger J."/>
            <person name="Widmer G."/>
        </authorList>
    </citation>
    <scope>NUCLEOTIDE SEQUENCE [LARGE SCALE GENOMIC DNA]</scope>
    <source>
        <strain evidence="2 3">UKMEL1</strain>
    </source>
</reference>
<dbReference type="EMBL" id="JIBK01000011">
    <property type="protein sequence ID" value="POM83190.1"/>
    <property type="molecule type" value="Genomic_DNA"/>
</dbReference>
<feature type="region of interest" description="Disordered" evidence="1">
    <location>
        <begin position="1"/>
        <end position="48"/>
    </location>
</feature>
<dbReference type="AlphaFoldDB" id="A0A2P4YZP1"/>
<feature type="compositionally biased region" description="Polar residues" evidence="1">
    <location>
        <begin position="141"/>
        <end position="153"/>
    </location>
</feature>